<evidence type="ECO:0000313" key="16">
    <source>
        <dbReference type="Proteomes" id="UP000694867"/>
    </source>
</evidence>
<dbReference type="GeneID" id="100906728"/>
<dbReference type="SMART" id="SM00547">
    <property type="entry name" value="ZnF_RBZ"/>
    <property type="match status" value="3"/>
</dbReference>
<gene>
    <name evidence="17" type="primary">LOC100906728</name>
</gene>
<dbReference type="PROSITE" id="PS01358">
    <property type="entry name" value="ZF_RANBP2_1"/>
    <property type="match status" value="3"/>
</dbReference>
<dbReference type="Gene3D" id="4.10.1060.10">
    <property type="entry name" value="Zinc finger, RanBP2-type"/>
    <property type="match status" value="2"/>
</dbReference>
<dbReference type="CTD" id="41179"/>
<feature type="compositionally biased region" description="Polar residues" evidence="13">
    <location>
        <begin position="212"/>
        <end position="222"/>
    </location>
</feature>
<feature type="domain" description="RanBP2-type" evidence="14">
    <location>
        <begin position="100"/>
        <end position="129"/>
    </location>
</feature>
<evidence type="ECO:0000256" key="10">
    <source>
        <dbReference type="ARBA" id="ARBA00022807"/>
    </source>
</evidence>
<evidence type="ECO:0000256" key="1">
    <source>
        <dbReference type="ARBA" id="ARBA00000707"/>
    </source>
</evidence>
<evidence type="ECO:0000256" key="2">
    <source>
        <dbReference type="ARBA" id="ARBA00005865"/>
    </source>
</evidence>
<evidence type="ECO:0000256" key="4">
    <source>
        <dbReference type="ARBA" id="ARBA00022670"/>
    </source>
</evidence>
<dbReference type="GO" id="GO:0008270">
    <property type="term" value="F:zinc ion binding"/>
    <property type="evidence" value="ECO:0007669"/>
    <property type="project" value="UniProtKB-KW"/>
</dbReference>
<dbReference type="KEGG" id="goe:100906728"/>
<reference evidence="17" key="1">
    <citation type="submission" date="2025-08" db="UniProtKB">
        <authorList>
            <consortium name="RefSeq"/>
        </authorList>
    </citation>
    <scope>IDENTIFICATION</scope>
</reference>
<dbReference type="RefSeq" id="XP_028969159.1">
    <property type="nucleotide sequence ID" value="XM_029113326.1"/>
</dbReference>
<dbReference type="PROSITE" id="PS50802">
    <property type="entry name" value="OTU"/>
    <property type="match status" value="1"/>
</dbReference>
<dbReference type="GO" id="GO:0007010">
    <property type="term" value="P:cytoskeleton organization"/>
    <property type="evidence" value="ECO:0007669"/>
    <property type="project" value="TreeGrafter"/>
</dbReference>
<dbReference type="Gene3D" id="1.25.40.560">
    <property type="match status" value="1"/>
</dbReference>
<dbReference type="GO" id="GO:0035523">
    <property type="term" value="P:protein K29-linked deubiquitination"/>
    <property type="evidence" value="ECO:0007669"/>
    <property type="project" value="TreeGrafter"/>
</dbReference>
<keyword evidence="9" id="KW-0378">Hydrolase</keyword>
<dbReference type="EC" id="3.4.19.12" evidence="3"/>
<dbReference type="GO" id="GO:0004843">
    <property type="term" value="F:cysteine-type deubiquitinase activity"/>
    <property type="evidence" value="ECO:0007669"/>
    <property type="project" value="UniProtKB-EC"/>
</dbReference>
<evidence type="ECO:0000256" key="11">
    <source>
        <dbReference type="ARBA" id="ARBA00022833"/>
    </source>
</evidence>
<dbReference type="InterPro" id="IPR003323">
    <property type="entry name" value="OTU_dom"/>
</dbReference>
<feature type="compositionally biased region" description="Basic and acidic residues" evidence="13">
    <location>
        <begin position="749"/>
        <end position="758"/>
    </location>
</feature>
<keyword evidence="5" id="KW-0879">Wnt signaling pathway</keyword>
<evidence type="ECO:0000256" key="7">
    <source>
        <dbReference type="ARBA" id="ARBA00022771"/>
    </source>
</evidence>
<evidence type="ECO:0000256" key="9">
    <source>
        <dbReference type="ARBA" id="ARBA00022801"/>
    </source>
</evidence>
<accession>A0AAJ7WJE4</accession>
<dbReference type="InterPro" id="IPR036443">
    <property type="entry name" value="Znf_RanBP2_sf"/>
</dbReference>
<dbReference type="Proteomes" id="UP000694867">
    <property type="component" value="Unplaced"/>
</dbReference>
<feature type="region of interest" description="Disordered" evidence="13">
    <location>
        <begin position="39"/>
        <end position="86"/>
    </location>
</feature>
<dbReference type="GO" id="GO:1990168">
    <property type="term" value="P:protein K33-linked deubiquitination"/>
    <property type="evidence" value="ECO:0007669"/>
    <property type="project" value="TreeGrafter"/>
</dbReference>
<dbReference type="GO" id="GO:0016055">
    <property type="term" value="P:Wnt signaling pathway"/>
    <property type="evidence" value="ECO:0007669"/>
    <property type="project" value="UniProtKB-KW"/>
</dbReference>
<dbReference type="PANTHER" id="PTHR13367">
    <property type="entry name" value="UBIQUITIN THIOESTERASE"/>
    <property type="match status" value="1"/>
</dbReference>
<evidence type="ECO:0000256" key="5">
    <source>
        <dbReference type="ARBA" id="ARBA00022687"/>
    </source>
</evidence>
<evidence type="ECO:0000256" key="6">
    <source>
        <dbReference type="ARBA" id="ARBA00022723"/>
    </source>
</evidence>
<dbReference type="Pfam" id="PF02338">
    <property type="entry name" value="OTU"/>
    <property type="match status" value="1"/>
</dbReference>
<feature type="domain" description="RanBP2-type" evidence="14">
    <location>
        <begin position="3"/>
        <end position="32"/>
    </location>
</feature>
<feature type="compositionally biased region" description="Low complexity" evidence="13">
    <location>
        <begin position="126"/>
        <end position="150"/>
    </location>
</feature>
<name>A0AAJ7WJE4_9ACAR</name>
<feature type="domain" description="OTU" evidence="15">
    <location>
        <begin position="446"/>
        <end position="605"/>
    </location>
</feature>
<dbReference type="InterPro" id="IPR001876">
    <property type="entry name" value="Znf_RanBP2"/>
</dbReference>
<feature type="region of interest" description="Disordered" evidence="13">
    <location>
        <begin position="723"/>
        <end position="758"/>
    </location>
</feature>
<keyword evidence="8" id="KW-0833">Ubl conjugation pathway</keyword>
<keyword evidence="7 12" id="KW-0863">Zinc-finger</keyword>
<evidence type="ECO:0000256" key="8">
    <source>
        <dbReference type="ARBA" id="ARBA00022786"/>
    </source>
</evidence>
<dbReference type="InterPro" id="IPR051346">
    <property type="entry name" value="OTU_Deubiquitinase"/>
</dbReference>
<sequence length="758" mass="85120">MSSSEKWTCPRCTYENWPRTLKCTICGLGKVPQLIEEEAEQQRAVTPPPAPTPLHTNQNNSISTNNAAPCLGNQQHPTGSIESLSGSVGSLSIGGGQTQPPAKWSCTKCTYLNWPKSGRCVQCRFPRATPASPTPPSLTRSPSPTTRNSPEASTSNIAGASGMQIDLSNPKWACPTCTYMNWPKSQRCVMCNTNRLNNLNNQTHNQPGSPLKPSSVNRSTSPPVIIETGRPAGAMAMLCGENEEAEPNNYLSTLRSTNRKSISSVDKLWLNACLGVVEGHLEPVLRYLDSGSNCLRVTTHLDAQHLRALWLHHQKSGSLQIEPGQSLIYLCIKYKRDDILNHLLTVTENAPVVPKRVPSEVCQDIAADIRRHVAASFKQRRGTDFACYFVTDNVTFSLPSEIEHLHPSVQNVLFDELLDKDVQKELEAEPVINWSIELTQRLGSRLYALWNRSAGDCLLDSVLQATWGVFDRDNTLRRILADSLCDAAAVLYPRWREAEAWQANLMHYSLAETQWQEDWAILVSLASQPGAALEQLHIFTLAHIFRRPIIVYGVKCIKSFRGENLGLARFEGIYLPLLWECPSFCWKSPIALGYTRGHFTALVPIEPPEMDVIARGGAHSTHRQEDIIYLPLMTTEKQLLPIHFLTEKEIGREEELVREWLDFRITEGNILVALQRLQPPLRRPTLVNQMLDEWLHYYRNLSLGRNATNARLNQLLVMANERRDRNNQSPPHQHPGGGTRQRHQSSQQQHHDAVSESD</sequence>
<dbReference type="PANTHER" id="PTHR13367:SF28">
    <property type="entry name" value="UBIQUITIN THIOESTERASE ZRANB1"/>
    <property type="match status" value="1"/>
</dbReference>
<keyword evidence="11" id="KW-0862">Zinc</keyword>
<dbReference type="PROSITE" id="PS50199">
    <property type="entry name" value="ZF_RANBP2_2"/>
    <property type="match status" value="3"/>
</dbReference>
<evidence type="ECO:0000256" key="12">
    <source>
        <dbReference type="PROSITE-ProRule" id="PRU00322"/>
    </source>
</evidence>
<feature type="region of interest" description="Disordered" evidence="13">
    <location>
        <begin position="199"/>
        <end position="224"/>
    </location>
</feature>
<keyword evidence="6" id="KW-0479">Metal-binding</keyword>
<dbReference type="InterPro" id="IPR049768">
    <property type="entry name" value="ZRANB1_OTU"/>
</dbReference>
<protein>
    <recommendedName>
        <fullName evidence="3">ubiquitinyl hydrolase 1</fullName>
        <ecNumber evidence="3">3.4.19.12</ecNumber>
    </recommendedName>
</protein>
<evidence type="ECO:0000256" key="13">
    <source>
        <dbReference type="SAM" id="MobiDB-lite"/>
    </source>
</evidence>
<evidence type="ECO:0000259" key="15">
    <source>
        <dbReference type="PROSITE" id="PS50802"/>
    </source>
</evidence>
<keyword evidence="16" id="KW-1185">Reference proteome</keyword>
<dbReference type="SUPFAM" id="SSF90209">
    <property type="entry name" value="Ran binding protein zinc finger-like"/>
    <property type="match status" value="3"/>
</dbReference>
<feature type="domain" description="RanBP2-type" evidence="14">
    <location>
        <begin position="168"/>
        <end position="197"/>
    </location>
</feature>
<evidence type="ECO:0000256" key="3">
    <source>
        <dbReference type="ARBA" id="ARBA00012759"/>
    </source>
</evidence>
<comment type="catalytic activity">
    <reaction evidence="1">
        <text>Thiol-dependent hydrolysis of ester, thioester, amide, peptide and isopeptide bonds formed by the C-terminal Gly of ubiquitin (a 76-residue protein attached to proteins as an intracellular targeting signal).</text>
        <dbReference type="EC" id="3.4.19.12"/>
    </reaction>
</comment>
<dbReference type="Pfam" id="PF00641">
    <property type="entry name" value="Zn_ribbon_RanBP"/>
    <property type="match status" value="3"/>
</dbReference>
<dbReference type="GO" id="GO:0016477">
    <property type="term" value="P:cell migration"/>
    <property type="evidence" value="ECO:0007669"/>
    <property type="project" value="TreeGrafter"/>
</dbReference>
<dbReference type="AlphaFoldDB" id="A0AAJ7WJE4"/>
<organism evidence="16 17">
    <name type="scientific">Galendromus occidentalis</name>
    <name type="common">western predatory mite</name>
    <dbReference type="NCBI Taxonomy" id="34638"/>
    <lineage>
        <taxon>Eukaryota</taxon>
        <taxon>Metazoa</taxon>
        <taxon>Ecdysozoa</taxon>
        <taxon>Arthropoda</taxon>
        <taxon>Chelicerata</taxon>
        <taxon>Arachnida</taxon>
        <taxon>Acari</taxon>
        <taxon>Parasitiformes</taxon>
        <taxon>Mesostigmata</taxon>
        <taxon>Gamasina</taxon>
        <taxon>Phytoseioidea</taxon>
        <taxon>Phytoseiidae</taxon>
        <taxon>Typhlodrominae</taxon>
        <taxon>Galendromus</taxon>
    </lineage>
</organism>
<feature type="compositionally biased region" description="Polar residues" evidence="13">
    <location>
        <begin position="54"/>
        <end position="78"/>
    </location>
</feature>
<dbReference type="GO" id="GO:0030177">
    <property type="term" value="P:positive regulation of Wnt signaling pathway"/>
    <property type="evidence" value="ECO:0007669"/>
    <property type="project" value="TreeGrafter"/>
</dbReference>
<feature type="region of interest" description="Disordered" evidence="13">
    <location>
        <begin position="125"/>
        <end position="162"/>
    </location>
</feature>
<dbReference type="GO" id="GO:0071947">
    <property type="term" value="P:protein deubiquitination involved in ubiquitin-dependent protein catabolic process"/>
    <property type="evidence" value="ECO:0007669"/>
    <property type="project" value="TreeGrafter"/>
</dbReference>
<dbReference type="GO" id="GO:0070530">
    <property type="term" value="F:K63-linked polyubiquitin modification-dependent protein binding"/>
    <property type="evidence" value="ECO:0007669"/>
    <property type="project" value="TreeGrafter"/>
</dbReference>
<dbReference type="GO" id="GO:0005634">
    <property type="term" value="C:nucleus"/>
    <property type="evidence" value="ECO:0007669"/>
    <property type="project" value="TreeGrafter"/>
</dbReference>
<comment type="similarity">
    <text evidence="2">Belongs to the peptidase C64 family.</text>
</comment>
<evidence type="ECO:0000259" key="14">
    <source>
        <dbReference type="PROSITE" id="PS50199"/>
    </source>
</evidence>
<dbReference type="GO" id="GO:0005737">
    <property type="term" value="C:cytoplasm"/>
    <property type="evidence" value="ECO:0007669"/>
    <property type="project" value="TreeGrafter"/>
</dbReference>
<keyword evidence="10" id="KW-0788">Thiol protease</keyword>
<dbReference type="Gene3D" id="2.30.30.380">
    <property type="entry name" value="Zn-finger domain of Sec23/24"/>
    <property type="match status" value="1"/>
</dbReference>
<dbReference type="CDD" id="cd22767">
    <property type="entry name" value="OTU_ZRANB1"/>
    <property type="match status" value="1"/>
</dbReference>
<keyword evidence="4" id="KW-0645">Protease</keyword>
<evidence type="ECO:0000313" key="17">
    <source>
        <dbReference type="RefSeq" id="XP_028969159.1"/>
    </source>
</evidence>
<proteinExistence type="inferred from homology"/>